<evidence type="ECO:0000256" key="9">
    <source>
        <dbReference type="ARBA" id="ARBA00022989"/>
    </source>
</evidence>
<feature type="domain" description="Calcium uniporter protein C-terminal" evidence="16">
    <location>
        <begin position="13"/>
        <end position="149"/>
    </location>
</feature>
<dbReference type="EnsemblPlants" id="PNT76633">
    <property type="protein sequence ID" value="PNT76633"/>
    <property type="gene ID" value="BRADI_1g50881v3"/>
</dbReference>
<dbReference type="GO" id="GO:1990246">
    <property type="term" value="C:uniplex complex"/>
    <property type="evidence" value="ECO:0000318"/>
    <property type="project" value="GO_Central"/>
</dbReference>
<evidence type="ECO:0000256" key="3">
    <source>
        <dbReference type="ARBA" id="ARBA00022448"/>
    </source>
</evidence>
<dbReference type="Proteomes" id="UP000008810">
    <property type="component" value="Chromosome 1"/>
</dbReference>
<keyword evidence="8" id="KW-0106">Calcium</keyword>
<dbReference type="PANTHER" id="PTHR13462:SF10">
    <property type="entry name" value="CALCIUM UNIPORTER PROTEIN, MITOCHONDRIAL"/>
    <property type="match status" value="1"/>
</dbReference>
<comment type="subcellular location">
    <subcellularLocation>
        <location evidence="1">Mitochondrion inner membrane</location>
        <topology evidence="1">Multi-pass membrane protein</topology>
    </subcellularLocation>
</comment>
<dbReference type="Gramene" id="PNT76633">
    <property type="protein sequence ID" value="PNT76633"/>
    <property type="gene ID" value="BRADI_1g50881v3"/>
</dbReference>
<dbReference type="InParanoid" id="A0A2K2DQS7"/>
<evidence type="ECO:0000256" key="1">
    <source>
        <dbReference type="ARBA" id="ARBA00004448"/>
    </source>
</evidence>
<keyword evidence="9 15" id="KW-1133">Transmembrane helix</keyword>
<evidence type="ECO:0000256" key="15">
    <source>
        <dbReference type="SAM" id="Phobius"/>
    </source>
</evidence>
<keyword evidence="3" id="KW-0813">Transport</keyword>
<sequence>MDKSGVLLLFRGKAYLQPHKVVDLVTSAVPHVHEAANDIKRQEFRQLKKQKEDIDSKAQKQVRAILWSGYGLLMTQVEMCFRFTFWDFDWTVMGPITFFAASSFLLADYAYFLVTSSDLSYRGFMERLVLARRAKLYAKHGFDMDKYLEMERQLRCPLGGDHSRAATKAIFEEIERQLRDGQDDQVVGYDDKLLGALLESGLVRTEAEALIRGMEENRLALLVRGKAYLNHKKVVGLIRRAVPFALAPENDARKEEFKQLQEKMQEIDGLAQKHAKRVLCFSLAYFIFQFVIFFRLTFWEFDWSVMEPIAFFAAGIQLILCYGYFLITSSNPTLKDLMQRLVLTRRRKLCAKRSFDMDRYLELQKHSR</sequence>
<dbReference type="PANTHER" id="PTHR13462">
    <property type="entry name" value="CALCIUM UNIPORTER PROTEIN, MITOCHONDRIAL"/>
    <property type="match status" value="1"/>
</dbReference>
<proteinExistence type="inferred from homology"/>
<dbReference type="InterPro" id="IPR039055">
    <property type="entry name" value="MCU_fam"/>
</dbReference>
<dbReference type="GO" id="GO:0005262">
    <property type="term" value="F:calcium channel activity"/>
    <property type="evidence" value="ECO:0000318"/>
    <property type="project" value="GO_Central"/>
</dbReference>
<evidence type="ECO:0000313" key="17">
    <source>
        <dbReference type="EMBL" id="PNT76633.1"/>
    </source>
</evidence>
<evidence type="ECO:0000313" key="18">
    <source>
        <dbReference type="EnsemblPlants" id="PNT76633"/>
    </source>
</evidence>
<reference evidence="17 18" key="1">
    <citation type="journal article" date="2010" name="Nature">
        <title>Genome sequencing and analysis of the model grass Brachypodium distachyon.</title>
        <authorList>
            <consortium name="International Brachypodium Initiative"/>
        </authorList>
    </citation>
    <scope>NUCLEOTIDE SEQUENCE [LARGE SCALE GENOMIC DNA]</scope>
    <source>
        <strain evidence="17 18">Bd21</strain>
    </source>
</reference>
<dbReference type="AlphaFoldDB" id="A0A2K2DQS7"/>
<dbReference type="EMBL" id="CM000880">
    <property type="protein sequence ID" value="PNT76633.1"/>
    <property type="molecule type" value="Genomic_DNA"/>
</dbReference>
<reference evidence="18" key="3">
    <citation type="submission" date="2018-08" db="UniProtKB">
        <authorList>
            <consortium name="EnsemblPlants"/>
        </authorList>
    </citation>
    <scope>IDENTIFICATION</scope>
    <source>
        <strain evidence="18">cv. Bd21</strain>
    </source>
</reference>
<evidence type="ECO:0000259" key="16">
    <source>
        <dbReference type="Pfam" id="PF04678"/>
    </source>
</evidence>
<feature type="transmembrane region" description="Helical" evidence="15">
    <location>
        <begin position="309"/>
        <end position="327"/>
    </location>
</feature>
<evidence type="ECO:0000256" key="7">
    <source>
        <dbReference type="ARBA" id="ARBA00022792"/>
    </source>
</evidence>
<evidence type="ECO:0000256" key="5">
    <source>
        <dbReference type="ARBA" id="ARBA00022673"/>
    </source>
</evidence>
<keyword evidence="5" id="KW-0107">Calcium channel</keyword>
<evidence type="ECO:0000313" key="19">
    <source>
        <dbReference type="Proteomes" id="UP000008810"/>
    </source>
</evidence>
<keyword evidence="19" id="KW-1185">Reference proteome</keyword>
<dbReference type="Pfam" id="PF04678">
    <property type="entry name" value="MCU"/>
    <property type="match status" value="2"/>
</dbReference>
<evidence type="ECO:0000256" key="10">
    <source>
        <dbReference type="ARBA" id="ARBA00023065"/>
    </source>
</evidence>
<accession>A0A2K2DQS7</accession>
<keyword evidence="13" id="KW-0407">Ion channel</keyword>
<keyword evidence="11" id="KW-0496">Mitochondrion</keyword>
<keyword evidence="4" id="KW-0109">Calcium transport</keyword>
<keyword evidence="12 15" id="KW-0472">Membrane</keyword>
<dbReference type="GO" id="GO:0036444">
    <property type="term" value="P:calcium import into the mitochondrion"/>
    <property type="evidence" value="ECO:0000318"/>
    <property type="project" value="GO_Central"/>
</dbReference>
<feature type="transmembrane region" description="Helical" evidence="15">
    <location>
        <begin position="64"/>
        <end position="86"/>
    </location>
</feature>
<evidence type="ECO:0000256" key="6">
    <source>
        <dbReference type="ARBA" id="ARBA00022692"/>
    </source>
</evidence>
<evidence type="ECO:0000256" key="4">
    <source>
        <dbReference type="ARBA" id="ARBA00022568"/>
    </source>
</evidence>
<feature type="domain" description="Calcium uniporter protein C-terminal" evidence="16">
    <location>
        <begin position="246"/>
        <end position="363"/>
    </location>
</feature>
<name>A0A2K2DQS7_BRADI</name>
<comment type="similarity">
    <text evidence="2">Belongs to the MCU (TC 1.A.77) family.</text>
</comment>
<evidence type="ECO:0000256" key="2">
    <source>
        <dbReference type="ARBA" id="ARBA00005653"/>
    </source>
</evidence>
<evidence type="ECO:0000256" key="11">
    <source>
        <dbReference type="ARBA" id="ARBA00023128"/>
    </source>
</evidence>
<keyword evidence="10" id="KW-0406">Ion transport</keyword>
<protein>
    <recommendedName>
        <fullName evidence="16">Calcium uniporter protein C-terminal domain-containing protein</fullName>
    </recommendedName>
</protein>
<dbReference type="InterPro" id="IPR006769">
    <property type="entry name" value="MCU_C"/>
</dbReference>
<dbReference type="GO" id="GO:0015292">
    <property type="term" value="F:uniporter activity"/>
    <property type="evidence" value="ECO:0000318"/>
    <property type="project" value="GO_Central"/>
</dbReference>
<comment type="catalytic activity">
    <reaction evidence="14">
        <text>Ca(2+)(in) = Ca(2+)(out)</text>
        <dbReference type="Rhea" id="RHEA:29671"/>
        <dbReference type="ChEBI" id="CHEBI:29108"/>
    </reaction>
</comment>
<evidence type="ECO:0000256" key="12">
    <source>
        <dbReference type="ARBA" id="ARBA00023136"/>
    </source>
</evidence>
<feature type="transmembrane region" description="Helical" evidence="15">
    <location>
        <begin position="278"/>
        <end position="297"/>
    </location>
</feature>
<dbReference type="GO" id="GO:0051560">
    <property type="term" value="P:mitochondrial calcium ion homeostasis"/>
    <property type="evidence" value="ECO:0000318"/>
    <property type="project" value="GO_Central"/>
</dbReference>
<feature type="transmembrane region" description="Helical" evidence="15">
    <location>
        <begin position="92"/>
        <end position="114"/>
    </location>
</feature>
<evidence type="ECO:0000256" key="8">
    <source>
        <dbReference type="ARBA" id="ARBA00022837"/>
    </source>
</evidence>
<reference evidence="17" key="2">
    <citation type="submission" date="2017-06" db="EMBL/GenBank/DDBJ databases">
        <title>WGS assembly of Brachypodium distachyon.</title>
        <authorList>
            <consortium name="The International Brachypodium Initiative"/>
            <person name="Lucas S."/>
            <person name="Harmon-Smith M."/>
            <person name="Lail K."/>
            <person name="Tice H."/>
            <person name="Grimwood J."/>
            <person name="Bruce D."/>
            <person name="Barry K."/>
            <person name="Shu S."/>
            <person name="Lindquist E."/>
            <person name="Wang M."/>
            <person name="Pitluck S."/>
            <person name="Vogel J.P."/>
            <person name="Garvin D.F."/>
            <person name="Mockler T.C."/>
            <person name="Schmutz J."/>
            <person name="Rokhsar D."/>
            <person name="Bevan M.W."/>
        </authorList>
    </citation>
    <scope>NUCLEOTIDE SEQUENCE</scope>
    <source>
        <strain evidence="17">Bd21</strain>
    </source>
</reference>
<evidence type="ECO:0000256" key="13">
    <source>
        <dbReference type="ARBA" id="ARBA00023303"/>
    </source>
</evidence>
<organism evidence="17">
    <name type="scientific">Brachypodium distachyon</name>
    <name type="common">Purple false brome</name>
    <name type="synonym">Trachynia distachya</name>
    <dbReference type="NCBI Taxonomy" id="15368"/>
    <lineage>
        <taxon>Eukaryota</taxon>
        <taxon>Viridiplantae</taxon>
        <taxon>Streptophyta</taxon>
        <taxon>Embryophyta</taxon>
        <taxon>Tracheophyta</taxon>
        <taxon>Spermatophyta</taxon>
        <taxon>Magnoliopsida</taxon>
        <taxon>Liliopsida</taxon>
        <taxon>Poales</taxon>
        <taxon>Poaceae</taxon>
        <taxon>BOP clade</taxon>
        <taxon>Pooideae</taxon>
        <taxon>Stipodae</taxon>
        <taxon>Brachypodieae</taxon>
        <taxon>Brachypodium</taxon>
    </lineage>
</organism>
<keyword evidence="6 15" id="KW-0812">Transmembrane</keyword>
<evidence type="ECO:0000256" key="14">
    <source>
        <dbReference type="ARBA" id="ARBA00036634"/>
    </source>
</evidence>
<dbReference type="STRING" id="15368.A0A2K2DQS7"/>
<keyword evidence="7" id="KW-0999">Mitochondrion inner membrane</keyword>
<gene>
    <name evidence="17" type="ORF">BRADI_1g50881v3</name>
</gene>
<dbReference type="OrthoDB" id="633512at2759"/>